<feature type="region of interest" description="Disordered" evidence="2">
    <location>
        <begin position="610"/>
        <end position="630"/>
    </location>
</feature>
<feature type="domain" description="CCHC-type" evidence="3">
    <location>
        <begin position="594"/>
        <end position="609"/>
    </location>
</feature>
<evidence type="ECO:0000256" key="2">
    <source>
        <dbReference type="SAM" id="MobiDB-lite"/>
    </source>
</evidence>
<keyword evidence="1" id="KW-0863">Zinc-finger</keyword>
<dbReference type="GO" id="GO:0008270">
    <property type="term" value="F:zinc ion binding"/>
    <property type="evidence" value="ECO:0007669"/>
    <property type="project" value="UniProtKB-KW"/>
</dbReference>
<evidence type="ECO:0000313" key="4">
    <source>
        <dbReference type="EMBL" id="USW50743.1"/>
    </source>
</evidence>
<evidence type="ECO:0000259" key="3">
    <source>
        <dbReference type="PROSITE" id="PS50158"/>
    </source>
</evidence>
<dbReference type="Proteomes" id="UP001056384">
    <property type="component" value="Chromosome 3"/>
</dbReference>
<feature type="compositionally biased region" description="Basic residues" evidence="2">
    <location>
        <begin position="620"/>
        <end position="630"/>
    </location>
</feature>
<dbReference type="SUPFAM" id="SSF57756">
    <property type="entry name" value="Retrovirus zinc finger-like domains"/>
    <property type="match status" value="1"/>
</dbReference>
<protein>
    <submittedName>
        <fullName evidence="4">Zinc finger, CCHC-type</fullName>
    </submittedName>
</protein>
<evidence type="ECO:0000256" key="1">
    <source>
        <dbReference type="PROSITE-ProRule" id="PRU00047"/>
    </source>
</evidence>
<dbReference type="EMBL" id="CP099420">
    <property type="protein sequence ID" value="USW50743.1"/>
    <property type="molecule type" value="Genomic_DNA"/>
</dbReference>
<feature type="region of interest" description="Disordered" evidence="2">
    <location>
        <begin position="48"/>
        <end position="72"/>
    </location>
</feature>
<keyword evidence="1" id="KW-0479">Metal-binding</keyword>
<keyword evidence="1" id="KW-0862">Zinc</keyword>
<gene>
    <name evidence="4" type="ORF">Slin15195_G040620</name>
</gene>
<dbReference type="GO" id="GO:0003676">
    <property type="term" value="F:nucleic acid binding"/>
    <property type="evidence" value="ECO:0007669"/>
    <property type="project" value="InterPro"/>
</dbReference>
<feature type="region of interest" description="Disordered" evidence="2">
    <location>
        <begin position="120"/>
        <end position="142"/>
    </location>
</feature>
<feature type="compositionally biased region" description="Polar residues" evidence="2">
    <location>
        <begin position="549"/>
        <end position="560"/>
    </location>
</feature>
<reference evidence="4" key="1">
    <citation type="submission" date="2022-06" db="EMBL/GenBank/DDBJ databases">
        <title>Complete genome sequences of two strains of the flax pathogen Septoria linicola.</title>
        <authorList>
            <person name="Lapalu N."/>
            <person name="Simon A."/>
            <person name="Demenou B."/>
            <person name="Paumier D."/>
            <person name="Guillot M.-P."/>
            <person name="Gout L."/>
            <person name="Valade R."/>
        </authorList>
    </citation>
    <scope>NUCLEOTIDE SEQUENCE</scope>
    <source>
        <strain evidence="4">SE15195</strain>
    </source>
</reference>
<name>A0A9Q9ARA6_9PEZI</name>
<sequence length="630" mass="71931">MTQDMSNSSRFRCSTCQITKAWEYCRLEAEEVLHEDRLICYTCYDTSPSRKRKRADDAHDGQHPAKRQTASAAQRVCYPDFYRPRYALDHTRIKARREPGSRGLEDQSLHWRDVETEWQSSRKTHGEVSRSHSTEPERSPQLLRDLEYFPHDTDADPKRIERCFPKVLAKEEALHGKLANSSHLIKGYGPLHDLDFSISDCAGTLDRFVNIFLPTLRSQSILHRDPGSWSWVRDFLESNSEHAAQRATVEWKLSQKNFAKQLEAHCTLIFAEAVRHQFRHLITDGSACKRLLRAEGCPSGAARNGDLRSKSTKSDLEWDTERIFVYARAVELVKAHVFWDRACRKLLDFCNEQGLKFADNESSSIDAVVDALAQLQKDHKPSNDTEKLLAEMAILQRQFQPVQLRSVIEKLCSNTTVPGSAKPTRTAKWKQWVRNEVLTLRELHEKQEKPKSHPFNELLDSGEFQGPDELIEVLLPLYADLSKTIHNIFETGIGGPVDERRAKILEALTPQSIRTAGKTAARSHVDPHAEMARYLTAISGCRPAIDQHATNVSTSSTVENKPQRSTRRSSLQHRLAGAHSNRSKERETSHHPTCFRCGREGHLAHECRSWKQQRGDRKAGRCKPTARRGC</sequence>
<feature type="compositionally biased region" description="Basic and acidic residues" evidence="2">
    <location>
        <begin position="124"/>
        <end position="142"/>
    </location>
</feature>
<feature type="compositionally biased region" description="Basic and acidic residues" evidence="2">
    <location>
        <begin position="54"/>
        <end position="63"/>
    </location>
</feature>
<dbReference type="AlphaFoldDB" id="A0A9Q9ARA6"/>
<keyword evidence="5" id="KW-1185">Reference proteome</keyword>
<evidence type="ECO:0000313" key="5">
    <source>
        <dbReference type="Proteomes" id="UP001056384"/>
    </source>
</evidence>
<dbReference type="SMART" id="SM00343">
    <property type="entry name" value="ZnF_C2HC"/>
    <property type="match status" value="1"/>
</dbReference>
<organism evidence="4 5">
    <name type="scientific">Septoria linicola</name>
    <dbReference type="NCBI Taxonomy" id="215465"/>
    <lineage>
        <taxon>Eukaryota</taxon>
        <taxon>Fungi</taxon>
        <taxon>Dikarya</taxon>
        <taxon>Ascomycota</taxon>
        <taxon>Pezizomycotina</taxon>
        <taxon>Dothideomycetes</taxon>
        <taxon>Dothideomycetidae</taxon>
        <taxon>Mycosphaerellales</taxon>
        <taxon>Mycosphaerellaceae</taxon>
        <taxon>Septoria</taxon>
    </lineage>
</organism>
<proteinExistence type="predicted"/>
<dbReference type="InterPro" id="IPR036875">
    <property type="entry name" value="Znf_CCHC_sf"/>
</dbReference>
<accession>A0A9Q9ARA6</accession>
<dbReference type="InterPro" id="IPR001878">
    <property type="entry name" value="Znf_CCHC"/>
</dbReference>
<dbReference type="Pfam" id="PF00098">
    <property type="entry name" value="zf-CCHC"/>
    <property type="match status" value="1"/>
</dbReference>
<feature type="compositionally biased region" description="Basic and acidic residues" evidence="2">
    <location>
        <begin position="610"/>
        <end position="619"/>
    </location>
</feature>
<feature type="region of interest" description="Disordered" evidence="2">
    <location>
        <begin position="549"/>
        <end position="594"/>
    </location>
</feature>
<dbReference type="PROSITE" id="PS50158">
    <property type="entry name" value="ZF_CCHC"/>
    <property type="match status" value="1"/>
</dbReference>